<dbReference type="EMBL" id="CP114589">
    <property type="protein sequence ID" value="WBA10508.1"/>
    <property type="molecule type" value="Genomic_DNA"/>
</dbReference>
<geneLocation type="plasmid" evidence="1 2">
    <name>unnamed</name>
</geneLocation>
<dbReference type="InterPro" id="IPR014710">
    <property type="entry name" value="RmlC-like_jellyroll"/>
</dbReference>
<dbReference type="Proteomes" id="UP001164748">
    <property type="component" value="Plasmid unnamed"/>
</dbReference>
<accession>A0AA47KPG2</accession>
<evidence type="ECO:0008006" key="3">
    <source>
        <dbReference type="Google" id="ProtNLM"/>
    </source>
</evidence>
<dbReference type="SUPFAM" id="SSF51182">
    <property type="entry name" value="RmlC-like cupins"/>
    <property type="match status" value="1"/>
</dbReference>
<keyword evidence="1" id="KW-0614">Plasmid</keyword>
<dbReference type="AlphaFoldDB" id="A0AA47KPG2"/>
<evidence type="ECO:0000313" key="2">
    <source>
        <dbReference type="Proteomes" id="UP001164748"/>
    </source>
</evidence>
<protein>
    <recommendedName>
        <fullName evidence="3">Cupin domain-containing protein</fullName>
    </recommendedName>
</protein>
<dbReference type="InterPro" id="IPR011051">
    <property type="entry name" value="RmlC_Cupin_sf"/>
</dbReference>
<dbReference type="Gene3D" id="2.60.120.10">
    <property type="entry name" value="Jelly Rolls"/>
    <property type="match status" value="2"/>
</dbReference>
<organism evidence="1 2">
    <name type="scientific">Salinivibrio kushneri</name>
    <dbReference type="NCBI Taxonomy" id="1908198"/>
    <lineage>
        <taxon>Bacteria</taxon>
        <taxon>Pseudomonadati</taxon>
        <taxon>Pseudomonadota</taxon>
        <taxon>Gammaproteobacteria</taxon>
        <taxon>Vibrionales</taxon>
        <taxon>Vibrionaceae</taxon>
        <taxon>Salinivibrio</taxon>
    </lineage>
</organism>
<sequence length="378" mass="42311">MNINQEKAEKRLIKKDDYVSCTEAFLDCRLPGSVPKGNYSLIGPGVTQSKNQVINLREEHGFNVGAASMPNGVTNNLHIHFSAEVFMCTYGEYTFRWGSYGEYEYTAQEGDILSVPTWLFRGFTNTGPDGSWLFTCLGEDDTGGVIWHPDIMQAANESGMYLTKNNMLIDLEAGDKLPNDKNQLIQPFPTEEFVNLRKVDFDTMASRISTRNNREFYSHALIDSVIPGHGCSIAPVIGYGITQDRNSHPPITNPHNFTMEVVKVPAHKLVGPFKIDEKMVTIVTRGQIDLIFNEEQDVSVSVETDDTYSIPANAWRTISNSTDQEAEFIMITTGDNRKRPQFSDRVVAQARELGFTLDASGYVVKRDLIVEDSTLLAK</sequence>
<name>A0AA47KPG2_9GAMM</name>
<evidence type="ECO:0000313" key="1">
    <source>
        <dbReference type="EMBL" id="WBA10508.1"/>
    </source>
</evidence>
<reference evidence="1" key="1">
    <citation type="submission" date="2022-09" db="EMBL/GenBank/DDBJ databases">
        <authorList>
            <person name="Li Z.-J."/>
        </authorList>
    </citation>
    <scope>NUCLEOTIDE SEQUENCE</scope>
    <source>
        <strain evidence="1">TGB11</strain>
        <plasmid evidence="1">unnamed</plasmid>
    </source>
</reference>
<proteinExistence type="predicted"/>
<dbReference type="RefSeq" id="WP_269580509.1">
    <property type="nucleotide sequence ID" value="NZ_CP114589.1"/>
</dbReference>
<gene>
    <name evidence="1" type="ORF">N8M53_14250</name>
</gene>